<dbReference type="GO" id="GO:0005774">
    <property type="term" value="C:vacuolar membrane"/>
    <property type="evidence" value="ECO:0007669"/>
    <property type="project" value="TreeGrafter"/>
</dbReference>
<feature type="domain" description="Amino acid transporter transmembrane" evidence="10">
    <location>
        <begin position="159"/>
        <end position="563"/>
    </location>
</feature>
<keyword evidence="7 9" id="KW-0472">Membrane</keyword>
<dbReference type="Pfam" id="PF01490">
    <property type="entry name" value="Aa_trans"/>
    <property type="match status" value="1"/>
</dbReference>
<evidence type="ECO:0000256" key="7">
    <source>
        <dbReference type="ARBA" id="ARBA00023136"/>
    </source>
</evidence>
<dbReference type="EMBL" id="KN837113">
    <property type="protein sequence ID" value="KIJ45124.1"/>
    <property type="molecule type" value="Genomic_DNA"/>
</dbReference>
<feature type="transmembrane region" description="Helical" evidence="9">
    <location>
        <begin position="375"/>
        <end position="398"/>
    </location>
</feature>
<evidence type="ECO:0000256" key="4">
    <source>
        <dbReference type="ARBA" id="ARBA00022692"/>
    </source>
</evidence>
<keyword evidence="6 9" id="KW-1133">Transmembrane helix</keyword>
<keyword evidence="5" id="KW-0029">Amino-acid transport</keyword>
<evidence type="ECO:0000256" key="6">
    <source>
        <dbReference type="ARBA" id="ARBA00022989"/>
    </source>
</evidence>
<proteinExistence type="inferred from homology"/>
<evidence type="ECO:0000313" key="12">
    <source>
        <dbReference type="Proteomes" id="UP000054279"/>
    </source>
</evidence>
<dbReference type="HOGENOM" id="CLU_009646_8_0_1"/>
<evidence type="ECO:0000256" key="2">
    <source>
        <dbReference type="ARBA" id="ARBA00008066"/>
    </source>
</evidence>
<comment type="similarity">
    <text evidence="2">Belongs to the amino acid/polyamine transporter 2 family.</text>
</comment>
<dbReference type="GO" id="GO:0015179">
    <property type="term" value="F:L-amino acid transmembrane transporter activity"/>
    <property type="evidence" value="ECO:0007669"/>
    <property type="project" value="TreeGrafter"/>
</dbReference>
<feature type="transmembrane region" description="Helical" evidence="9">
    <location>
        <begin position="237"/>
        <end position="260"/>
    </location>
</feature>
<evidence type="ECO:0000256" key="8">
    <source>
        <dbReference type="SAM" id="MobiDB-lite"/>
    </source>
</evidence>
<keyword evidence="4 9" id="KW-0812">Transmembrane</keyword>
<protein>
    <recommendedName>
        <fullName evidence="10">Amino acid transporter transmembrane domain-containing protein</fullName>
    </recommendedName>
</protein>
<sequence>MATSLPISISRSPAAPAPSMSSLSDVVSSYRRAQTFLSSSNITTADAFPDYLRQQEEQRSTHDYDDLDEIEDASLTDEAATPRASDIPEPLWDETPHASRVFHPRIETHERTPLLKKSSWHHDVQEAAPDQRRLSIHRRASRTTIASATVSEYYYKGGKSTYKQTLFNAIAILLGIGMLSEPLAFAYAGWIPGTLLIIFYGYITCYTAKILARIITEDPNLRTFADIGYKAFGPKSTVLTGLLFSMELFAVGVVLVTLYGDSLHLIIPSLTSNQYKIIGLVVIIPTVFLPLYILSYASLFGILSTMLIIVCIAIDGLMKTEAPGSLWDPAPTQWIIKDVRTVGVAFGLFMAGFGGHAVMPSLAEDMQNPEEFDGMINWAFGIATAVYGFIGAAGYLMFGDSVNEEISKNILETPGYPAFLNKVTVWMLVIAPLSKFALNTRPLNLTIEIWLGIDNATSQPRLLRPASPTRKSAETLATSVRNTSHPVLMIFERIGLTLMAVLVSILIPEFSTLMAFLGSFSAFMLCVIGPICAKIAIYKKCSFFDGTLLFSSIIFTVWGTVAALSESA</sequence>
<dbReference type="PANTHER" id="PTHR22950">
    <property type="entry name" value="AMINO ACID TRANSPORTER"/>
    <property type="match status" value="1"/>
</dbReference>
<feature type="transmembrane region" description="Helical" evidence="9">
    <location>
        <begin position="487"/>
        <end position="507"/>
    </location>
</feature>
<gene>
    <name evidence="11" type="ORF">M422DRAFT_29978</name>
</gene>
<dbReference type="OrthoDB" id="655540at2759"/>
<feature type="transmembrane region" description="Helical" evidence="9">
    <location>
        <begin position="197"/>
        <end position="216"/>
    </location>
</feature>
<evidence type="ECO:0000256" key="3">
    <source>
        <dbReference type="ARBA" id="ARBA00022448"/>
    </source>
</evidence>
<feature type="transmembrane region" description="Helical" evidence="9">
    <location>
        <begin position="513"/>
        <end position="536"/>
    </location>
</feature>
<dbReference type="AlphaFoldDB" id="A0A0C9VDJ5"/>
<evidence type="ECO:0000313" key="11">
    <source>
        <dbReference type="EMBL" id="KIJ45124.1"/>
    </source>
</evidence>
<evidence type="ECO:0000256" key="1">
    <source>
        <dbReference type="ARBA" id="ARBA00004141"/>
    </source>
</evidence>
<dbReference type="Proteomes" id="UP000054279">
    <property type="component" value="Unassembled WGS sequence"/>
</dbReference>
<feature type="transmembrane region" description="Helical" evidence="9">
    <location>
        <begin position="342"/>
        <end position="363"/>
    </location>
</feature>
<comment type="subcellular location">
    <subcellularLocation>
        <location evidence="1">Membrane</location>
        <topology evidence="1">Multi-pass membrane protein</topology>
    </subcellularLocation>
</comment>
<reference evidence="11 12" key="1">
    <citation type="submission" date="2014-06" db="EMBL/GenBank/DDBJ databases">
        <title>Evolutionary Origins and Diversification of the Mycorrhizal Mutualists.</title>
        <authorList>
            <consortium name="DOE Joint Genome Institute"/>
            <consortium name="Mycorrhizal Genomics Consortium"/>
            <person name="Kohler A."/>
            <person name="Kuo A."/>
            <person name="Nagy L.G."/>
            <person name="Floudas D."/>
            <person name="Copeland A."/>
            <person name="Barry K.W."/>
            <person name="Cichocki N."/>
            <person name="Veneault-Fourrey C."/>
            <person name="LaButti K."/>
            <person name="Lindquist E.A."/>
            <person name="Lipzen A."/>
            <person name="Lundell T."/>
            <person name="Morin E."/>
            <person name="Murat C."/>
            <person name="Riley R."/>
            <person name="Ohm R."/>
            <person name="Sun H."/>
            <person name="Tunlid A."/>
            <person name="Henrissat B."/>
            <person name="Grigoriev I.V."/>
            <person name="Hibbett D.S."/>
            <person name="Martin F."/>
        </authorList>
    </citation>
    <scope>NUCLEOTIDE SEQUENCE [LARGE SCALE GENOMIC DNA]</scope>
    <source>
        <strain evidence="11 12">SS14</strain>
    </source>
</reference>
<accession>A0A0C9VDJ5</accession>
<keyword evidence="12" id="KW-1185">Reference proteome</keyword>
<dbReference type="InterPro" id="IPR013057">
    <property type="entry name" value="AA_transpt_TM"/>
</dbReference>
<feature type="region of interest" description="Disordered" evidence="8">
    <location>
        <begin position="74"/>
        <end position="94"/>
    </location>
</feature>
<feature type="transmembrane region" description="Helical" evidence="9">
    <location>
        <begin position="548"/>
        <end position="565"/>
    </location>
</feature>
<name>A0A0C9VDJ5_SPHS4</name>
<organism evidence="11 12">
    <name type="scientific">Sphaerobolus stellatus (strain SS14)</name>
    <dbReference type="NCBI Taxonomy" id="990650"/>
    <lineage>
        <taxon>Eukaryota</taxon>
        <taxon>Fungi</taxon>
        <taxon>Dikarya</taxon>
        <taxon>Basidiomycota</taxon>
        <taxon>Agaricomycotina</taxon>
        <taxon>Agaricomycetes</taxon>
        <taxon>Phallomycetidae</taxon>
        <taxon>Geastrales</taxon>
        <taxon>Sphaerobolaceae</taxon>
        <taxon>Sphaerobolus</taxon>
    </lineage>
</organism>
<evidence type="ECO:0000259" key="10">
    <source>
        <dbReference type="Pfam" id="PF01490"/>
    </source>
</evidence>
<evidence type="ECO:0000256" key="9">
    <source>
        <dbReference type="SAM" id="Phobius"/>
    </source>
</evidence>
<dbReference type="PANTHER" id="PTHR22950:SF692">
    <property type="entry name" value="TRANSMEMBRANE AMINO ACID TRANSPORTER FAMILY PROTEIN"/>
    <property type="match status" value="1"/>
</dbReference>
<feature type="region of interest" description="Disordered" evidence="8">
    <location>
        <begin position="1"/>
        <end position="23"/>
    </location>
</feature>
<feature type="transmembrane region" description="Helical" evidence="9">
    <location>
        <begin position="166"/>
        <end position="191"/>
    </location>
</feature>
<keyword evidence="3" id="KW-0813">Transport</keyword>
<evidence type="ECO:0000256" key="5">
    <source>
        <dbReference type="ARBA" id="ARBA00022970"/>
    </source>
</evidence>
<feature type="transmembrane region" description="Helical" evidence="9">
    <location>
        <begin position="275"/>
        <end position="294"/>
    </location>
</feature>